<sequence length="74" mass="8180">MIRQTKRDVAAKARFAIALLIALVAILGIMVSDTDKYPAEFKLVLQVLFSVYCVAHGYIMGWDANKKPSILKGP</sequence>
<dbReference type="EMBL" id="MZ501267">
    <property type="protein sequence ID" value="QZA70693.1"/>
    <property type="molecule type" value="Genomic_DNA"/>
</dbReference>
<proteinExistence type="predicted"/>
<evidence type="ECO:0000313" key="3">
    <source>
        <dbReference type="Proteomes" id="UP000827517"/>
    </source>
</evidence>
<reference evidence="2" key="1">
    <citation type="submission" date="2021-07" db="EMBL/GenBank/DDBJ databases">
        <authorList>
            <person name="Roth S.J."/>
            <person name="Krukonis G.P."/>
            <person name="Delesalle V.A."/>
        </authorList>
    </citation>
    <scope>NUCLEOTIDE SEQUENCE</scope>
</reference>
<dbReference type="RefSeq" id="YP_010667972.1">
    <property type="nucleotide sequence ID" value="NC_070952.1"/>
</dbReference>
<feature type="transmembrane region" description="Helical" evidence="1">
    <location>
        <begin position="12"/>
        <end position="31"/>
    </location>
</feature>
<keyword evidence="3" id="KW-1185">Reference proteome</keyword>
<dbReference type="GeneID" id="77944098"/>
<keyword evidence="1" id="KW-1133">Transmembrane helix</keyword>
<name>A0AAE8BQ61_9CAUD</name>
<keyword evidence="1" id="KW-0812">Transmembrane</keyword>
<keyword evidence="1" id="KW-0472">Membrane</keyword>
<accession>A0AAE8BQ61</accession>
<organism evidence="2 3">
    <name type="scientific">Erwinia phage AH04</name>
    <dbReference type="NCBI Taxonomy" id="2869569"/>
    <lineage>
        <taxon>Viruses</taxon>
        <taxon>Duplodnaviria</taxon>
        <taxon>Heunggongvirae</taxon>
        <taxon>Uroviricota</taxon>
        <taxon>Caudoviricetes</taxon>
        <taxon>Chimalliviridae</taxon>
        <taxon>Meadowvirus</taxon>
        <taxon>Meadowvirus AH04</taxon>
    </lineage>
</organism>
<evidence type="ECO:0000313" key="2">
    <source>
        <dbReference type="EMBL" id="QZA70693.1"/>
    </source>
</evidence>
<protein>
    <submittedName>
        <fullName evidence="2">Uncharacterized protein</fullName>
    </submittedName>
</protein>
<evidence type="ECO:0000256" key="1">
    <source>
        <dbReference type="SAM" id="Phobius"/>
    </source>
</evidence>
<dbReference type="Proteomes" id="UP000827517">
    <property type="component" value="Segment"/>
</dbReference>
<dbReference type="KEGG" id="vg:77944098"/>
<gene>
    <name evidence="2" type="primary">218</name>
    <name evidence="2" type="ORF">AH04_218</name>
</gene>
<feature type="transmembrane region" description="Helical" evidence="1">
    <location>
        <begin position="43"/>
        <end position="62"/>
    </location>
</feature>